<dbReference type="Pfam" id="PF13400">
    <property type="entry name" value="Tad"/>
    <property type="match status" value="1"/>
</dbReference>
<dbReference type="InterPro" id="IPR028087">
    <property type="entry name" value="Tad_N"/>
</dbReference>
<evidence type="ECO:0000313" key="3">
    <source>
        <dbReference type="EMBL" id="SOD93466.1"/>
    </source>
</evidence>
<gene>
    <name evidence="3" type="ORF">SAMN05421508_10379</name>
</gene>
<keyword evidence="1" id="KW-0472">Membrane</keyword>
<keyword evidence="1" id="KW-0812">Transmembrane</keyword>
<feature type="domain" description="Putative Flp pilus-assembly TadG-like N-terminal" evidence="2">
    <location>
        <begin position="16"/>
        <end position="60"/>
    </location>
</feature>
<sequence length="523" mass="54365">MRRTLRSLLRDQAGTVGPYVAFLSPLLVGAGLLAIDVGRVTVTHDQLQYAADAAALAGARELDGQSGAIDRARRAAAAVLNRQDFGKTPGAVWPAGTTILPLCGGDVAAGCARILRSLPADDGTPITGGDTTLDAEARFIQVVVPRTEVEAIFFDVLPRTGPAAPGDAGGTAAPGASAVAGNDPLICGVPPLVMCRPMDPDALGRGKAVEVFMQPAGAGGGASYIPGQFGLLCPADDSVNCGASSVGENIASVDGTCVASRTMSMKPGVSLQQVRTGINARLDWWSPQAKDALGDWRRQARYVPARNVTQATEPQGSPLAGTTRCERSDLSAATAAALPSDTCLVSGTCPNGRFGDGVRDRTRYFDVNHGGSDGVLAGFSGQIPGGTGAAIRFEVYRAEIEAGRIVQPGQSIGGGGTTSEDGAPQCFQDGTALATPDYTWFDGAPANDLRLLRDRRVLPVVVADCSDPSFDPRAFSPDDIRFMFIVQPMYTPAGATIVLEDLGPMADGVLDDMFKDVVQIYRR</sequence>
<proteinExistence type="predicted"/>
<organism evidence="3 4">
    <name type="scientific">Caenispirillum bisanense</name>
    <dbReference type="NCBI Taxonomy" id="414052"/>
    <lineage>
        <taxon>Bacteria</taxon>
        <taxon>Pseudomonadati</taxon>
        <taxon>Pseudomonadota</taxon>
        <taxon>Alphaproteobacteria</taxon>
        <taxon>Rhodospirillales</taxon>
        <taxon>Novispirillaceae</taxon>
        <taxon>Caenispirillum</taxon>
    </lineage>
</organism>
<evidence type="ECO:0000256" key="1">
    <source>
        <dbReference type="SAM" id="Phobius"/>
    </source>
</evidence>
<keyword evidence="4" id="KW-1185">Reference proteome</keyword>
<dbReference type="RefSeq" id="WP_097278450.1">
    <property type="nucleotide sequence ID" value="NZ_OCNJ01000003.1"/>
</dbReference>
<dbReference type="AlphaFoldDB" id="A0A286GE00"/>
<dbReference type="EMBL" id="OCNJ01000003">
    <property type="protein sequence ID" value="SOD93466.1"/>
    <property type="molecule type" value="Genomic_DNA"/>
</dbReference>
<protein>
    <submittedName>
        <fullName evidence="3">Flp pilus-assembly TadE/G-like</fullName>
    </submittedName>
</protein>
<evidence type="ECO:0000259" key="2">
    <source>
        <dbReference type="Pfam" id="PF13400"/>
    </source>
</evidence>
<evidence type="ECO:0000313" key="4">
    <source>
        <dbReference type="Proteomes" id="UP000219621"/>
    </source>
</evidence>
<keyword evidence="1" id="KW-1133">Transmembrane helix</keyword>
<feature type="transmembrane region" description="Helical" evidence="1">
    <location>
        <begin position="12"/>
        <end position="35"/>
    </location>
</feature>
<accession>A0A286GE00</accession>
<reference evidence="3 4" key="1">
    <citation type="submission" date="2017-09" db="EMBL/GenBank/DDBJ databases">
        <authorList>
            <person name="Ehlers B."/>
            <person name="Leendertz F.H."/>
        </authorList>
    </citation>
    <scope>NUCLEOTIDE SEQUENCE [LARGE SCALE GENOMIC DNA]</scope>
    <source>
        <strain evidence="3 4">USBA 140</strain>
    </source>
</reference>
<dbReference type="OrthoDB" id="8014659at2"/>
<name>A0A286GE00_9PROT</name>
<dbReference type="Proteomes" id="UP000219621">
    <property type="component" value="Unassembled WGS sequence"/>
</dbReference>